<keyword evidence="1" id="KW-1133">Transmembrane helix</keyword>
<keyword evidence="4" id="KW-1185">Reference proteome</keyword>
<name>A0A6A8AB09_9HYPH</name>
<evidence type="ECO:0000256" key="1">
    <source>
        <dbReference type="SAM" id="Phobius"/>
    </source>
</evidence>
<gene>
    <name evidence="3" type="ORF">GAO09_20375</name>
</gene>
<organism evidence="3 4">
    <name type="scientific">Endobacterium cereale</name>
    <dbReference type="NCBI Taxonomy" id="2663029"/>
    <lineage>
        <taxon>Bacteria</taxon>
        <taxon>Pseudomonadati</taxon>
        <taxon>Pseudomonadota</taxon>
        <taxon>Alphaproteobacteria</taxon>
        <taxon>Hyphomicrobiales</taxon>
        <taxon>Rhizobiaceae</taxon>
        <taxon>Endobacterium</taxon>
    </lineage>
</organism>
<dbReference type="AlphaFoldDB" id="A0A6A8AB09"/>
<keyword evidence="2" id="KW-0732">Signal</keyword>
<sequence length="74" mass="8076">MRIFIRLVIALCGIMVCCFLALLVASLAAQAGMLGSCFEGSCGYAAAFLVAPLLSVGFIILFFMGWRKLRRRAR</sequence>
<feature type="transmembrane region" description="Helical" evidence="1">
    <location>
        <begin position="44"/>
        <end position="66"/>
    </location>
</feature>
<keyword evidence="1" id="KW-0812">Transmembrane</keyword>
<protein>
    <submittedName>
        <fullName evidence="3">Uncharacterized protein</fullName>
    </submittedName>
</protein>
<reference evidence="3 4" key="1">
    <citation type="submission" date="2019-11" db="EMBL/GenBank/DDBJ databases">
        <title>Genome analysis of Rhizobacterium cereale a novel genus and species isolated from maize roots in North Spain.</title>
        <authorList>
            <person name="Menendez E."/>
            <person name="Flores-Felix J.D."/>
            <person name="Ramirez-Bahena M.-H."/>
            <person name="Igual J.M."/>
            <person name="Garcia-Fraile P."/>
            <person name="Peix A."/>
            <person name="Velazquez E."/>
        </authorList>
    </citation>
    <scope>NUCLEOTIDE SEQUENCE [LARGE SCALE GENOMIC DNA]</scope>
    <source>
        <strain evidence="3 4">RZME27</strain>
    </source>
</reference>
<dbReference type="Proteomes" id="UP000435138">
    <property type="component" value="Unassembled WGS sequence"/>
</dbReference>
<evidence type="ECO:0000256" key="2">
    <source>
        <dbReference type="SAM" id="SignalP"/>
    </source>
</evidence>
<dbReference type="EMBL" id="WIXI01000047">
    <property type="protein sequence ID" value="MQY48392.1"/>
    <property type="molecule type" value="Genomic_DNA"/>
</dbReference>
<evidence type="ECO:0000313" key="3">
    <source>
        <dbReference type="EMBL" id="MQY48392.1"/>
    </source>
</evidence>
<comment type="caution">
    <text evidence="3">The sequence shown here is derived from an EMBL/GenBank/DDBJ whole genome shotgun (WGS) entry which is preliminary data.</text>
</comment>
<evidence type="ECO:0000313" key="4">
    <source>
        <dbReference type="Proteomes" id="UP000435138"/>
    </source>
</evidence>
<dbReference type="RefSeq" id="WP_153356643.1">
    <property type="nucleotide sequence ID" value="NZ_JAYKOO010000005.1"/>
</dbReference>
<proteinExistence type="predicted"/>
<feature type="chain" id="PRO_5025663195" evidence="2">
    <location>
        <begin position="32"/>
        <end position="74"/>
    </location>
</feature>
<keyword evidence="1" id="KW-0472">Membrane</keyword>
<feature type="signal peptide" evidence="2">
    <location>
        <begin position="1"/>
        <end position="31"/>
    </location>
</feature>
<accession>A0A6A8AB09</accession>